<dbReference type="Proteomes" id="UP001549076">
    <property type="component" value="Unassembled WGS sequence"/>
</dbReference>
<dbReference type="RefSeq" id="WP_354199879.1">
    <property type="nucleotide sequence ID" value="NZ_JBEPML010000038.1"/>
</dbReference>
<accession>A0ABV2N856</accession>
<feature type="domain" description="Nucleotidyltransferase-like" evidence="1">
    <location>
        <begin position="176"/>
        <end position="380"/>
    </location>
</feature>
<reference evidence="2 3" key="1">
    <citation type="submission" date="2024-06" db="EMBL/GenBank/DDBJ databases">
        <title>Genomic Encyclopedia of Type Strains, Phase IV (KMG-IV): sequencing the most valuable type-strain genomes for metagenomic binning, comparative biology and taxonomic classification.</title>
        <authorList>
            <person name="Goeker M."/>
        </authorList>
    </citation>
    <scope>NUCLEOTIDE SEQUENCE [LARGE SCALE GENOMIC DNA]</scope>
    <source>
        <strain evidence="2 3">DSM 27865</strain>
    </source>
</reference>
<protein>
    <recommendedName>
        <fullName evidence="1">Nucleotidyltransferase-like domain-containing protein</fullName>
    </recommendedName>
</protein>
<evidence type="ECO:0000313" key="3">
    <source>
        <dbReference type="Proteomes" id="UP001549076"/>
    </source>
</evidence>
<organism evidence="2 3">
    <name type="scientific">Aquamicrobium terrae</name>
    <dbReference type="NCBI Taxonomy" id="1324945"/>
    <lineage>
        <taxon>Bacteria</taxon>
        <taxon>Pseudomonadati</taxon>
        <taxon>Pseudomonadota</taxon>
        <taxon>Alphaproteobacteria</taxon>
        <taxon>Hyphomicrobiales</taxon>
        <taxon>Phyllobacteriaceae</taxon>
        <taxon>Aquamicrobium</taxon>
    </lineage>
</organism>
<evidence type="ECO:0000259" key="1">
    <source>
        <dbReference type="Pfam" id="PF12281"/>
    </source>
</evidence>
<name>A0ABV2N856_9HYPH</name>
<proteinExistence type="predicted"/>
<gene>
    <name evidence="2" type="ORF">ABID37_005243</name>
</gene>
<keyword evidence="3" id="KW-1185">Reference proteome</keyword>
<sequence>MVAQHQTAAQLTGMQVKISCKINYINRKEQSASSLLQSRAPRRSVLLQQFGNKIHIYVEMVDFIELNNDQRREKVNSDQRFLALEQARQKANSFRGSLVWHTVSGVDHLVRSYYTSAGVRRQKVEGHRSPETEKKKADWDAARTLAQETLAARQEQLERQAAVNRALRLGRVPLLTARIIRALDNAGLLGAGIRIAGTNAIYAYEAAAGVFVDPGITTTEDIDLLMDARRTLRVLTSDQVEDGTLINLLRKVDRSFERSQASFRAINRDGFLVDLIKPVANPAWRKDQDVIASDDGELVAAGIEGLAWLENAPPFEAVAIDEKGWPLRMIAPDPRAFAAHKLWVSKRVDREPVKRHRDLAQAKAVAQLTASHFDHLPYEANAIRSLPKAVFEDAKPLFVLEHGA</sequence>
<dbReference type="Pfam" id="PF12281">
    <property type="entry name" value="NTP_transf_8"/>
    <property type="match status" value="1"/>
</dbReference>
<dbReference type="InterPro" id="IPR058575">
    <property type="entry name" value="NTP_transf_8_dom"/>
</dbReference>
<evidence type="ECO:0000313" key="2">
    <source>
        <dbReference type="EMBL" id="MET3795002.1"/>
    </source>
</evidence>
<comment type="caution">
    <text evidence="2">The sequence shown here is derived from an EMBL/GenBank/DDBJ whole genome shotgun (WGS) entry which is preliminary data.</text>
</comment>
<dbReference type="EMBL" id="JBEPML010000038">
    <property type="protein sequence ID" value="MET3795002.1"/>
    <property type="molecule type" value="Genomic_DNA"/>
</dbReference>